<dbReference type="EMBL" id="AKAU01000161">
    <property type="protein sequence ID" value="EIM97367.1"/>
    <property type="molecule type" value="Genomic_DNA"/>
</dbReference>
<evidence type="ECO:0000259" key="10">
    <source>
        <dbReference type="Pfam" id="PF02233"/>
    </source>
</evidence>
<dbReference type="InterPro" id="IPR029035">
    <property type="entry name" value="DHS-like_NAD/FAD-binding_dom"/>
</dbReference>
<evidence type="ECO:0000256" key="6">
    <source>
        <dbReference type="ARBA" id="ARBA00022989"/>
    </source>
</evidence>
<evidence type="ECO:0000256" key="8">
    <source>
        <dbReference type="ARBA" id="ARBA00023136"/>
    </source>
</evidence>
<dbReference type="EC" id="7.1.1.1" evidence="2"/>
<gene>
    <name evidence="11" type="ORF">WQE_29498</name>
</gene>
<organism evidence="11 12">
    <name type="scientific">Paraburkholderia hospita</name>
    <dbReference type="NCBI Taxonomy" id="169430"/>
    <lineage>
        <taxon>Bacteria</taxon>
        <taxon>Pseudomonadati</taxon>
        <taxon>Pseudomonadota</taxon>
        <taxon>Betaproteobacteria</taxon>
        <taxon>Burkholderiales</taxon>
        <taxon>Burkholderiaceae</taxon>
        <taxon>Paraburkholderia</taxon>
    </lineage>
</organism>
<accession>A0ABP2PHW7</accession>
<keyword evidence="4" id="KW-0521">NADP</keyword>
<keyword evidence="12" id="KW-1185">Reference proteome</keyword>
<keyword evidence="8" id="KW-0472">Membrane</keyword>
<keyword evidence="3" id="KW-0812">Transmembrane</keyword>
<dbReference type="Pfam" id="PF02233">
    <property type="entry name" value="PNTB"/>
    <property type="match status" value="1"/>
</dbReference>
<evidence type="ECO:0000256" key="9">
    <source>
        <dbReference type="ARBA" id="ARBA00048202"/>
    </source>
</evidence>
<evidence type="ECO:0000256" key="5">
    <source>
        <dbReference type="ARBA" id="ARBA00022967"/>
    </source>
</evidence>
<reference evidence="11 12" key="1">
    <citation type="journal article" date="2012" name="J. Bacteriol.">
        <title>Draft Genome Sequence of the Soil Bacterium Burkholderia terrae Strain BS001, Which Interacts with Fungal Surface Structures.</title>
        <authorList>
            <person name="Nazir R."/>
            <person name="Hansen M.A."/>
            <person name="Sorensen S."/>
            <person name="van Elsas J.D."/>
        </authorList>
    </citation>
    <scope>NUCLEOTIDE SEQUENCE [LARGE SCALE GENOMIC DNA]</scope>
    <source>
        <strain evidence="11 12">BS001</strain>
    </source>
</reference>
<comment type="subcellular location">
    <subcellularLocation>
        <location evidence="1">Membrane</location>
        <topology evidence="1">Multi-pass membrane protein</topology>
    </subcellularLocation>
</comment>
<dbReference type="SUPFAM" id="SSF52467">
    <property type="entry name" value="DHS-like NAD/FAD-binding domain"/>
    <property type="match status" value="1"/>
</dbReference>
<evidence type="ECO:0000256" key="4">
    <source>
        <dbReference type="ARBA" id="ARBA00022857"/>
    </source>
</evidence>
<protein>
    <recommendedName>
        <fullName evidence="2">proton-translocating NAD(P)(+) transhydrogenase</fullName>
        <ecNumber evidence="2">7.1.1.1</ecNumber>
    </recommendedName>
</protein>
<feature type="domain" description="NADP transhydrogenase beta-like" evidence="10">
    <location>
        <begin position="11"/>
        <end position="51"/>
    </location>
</feature>
<dbReference type="Proteomes" id="UP000004980">
    <property type="component" value="Unassembled WGS sequence"/>
</dbReference>
<name>A0ABP2PHW7_9BURK</name>
<comment type="catalytic activity">
    <reaction evidence="9">
        <text>NAD(+) + NADPH + H(+)(in) = NADH + NADP(+) + H(+)(out)</text>
        <dbReference type="Rhea" id="RHEA:47992"/>
        <dbReference type="ChEBI" id="CHEBI:15378"/>
        <dbReference type="ChEBI" id="CHEBI:57540"/>
        <dbReference type="ChEBI" id="CHEBI:57783"/>
        <dbReference type="ChEBI" id="CHEBI:57945"/>
        <dbReference type="ChEBI" id="CHEBI:58349"/>
        <dbReference type="EC" id="7.1.1.1"/>
    </reaction>
</comment>
<dbReference type="Gene3D" id="3.40.50.1220">
    <property type="entry name" value="TPP-binding domain"/>
    <property type="match status" value="1"/>
</dbReference>
<evidence type="ECO:0000313" key="11">
    <source>
        <dbReference type="EMBL" id="EIM97367.1"/>
    </source>
</evidence>
<comment type="caution">
    <text evidence="11">The sequence shown here is derived from an EMBL/GenBank/DDBJ whole genome shotgun (WGS) entry which is preliminary data.</text>
</comment>
<keyword evidence="6" id="KW-1133">Transmembrane helix</keyword>
<evidence type="ECO:0000313" key="12">
    <source>
        <dbReference type="Proteomes" id="UP000004980"/>
    </source>
</evidence>
<keyword evidence="5" id="KW-1278">Translocase</keyword>
<sequence length="53" mass="5837">MSNSLSAHRRAVRCPASTAPGYAGLDNELFYMDKTMMVFGDAKKVVEHMMKAA</sequence>
<evidence type="ECO:0000256" key="2">
    <source>
        <dbReference type="ARBA" id="ARBA00012943"/>
    </source>
</evidence>
<evidence type="ECO:0000256" key="3">
    <source>
        <dbReference type="ARBA" id="ARBA00022692"/>
    </source>
</evidence>
<dbReference type="InterPro" id="IPR034300">
    <property type="entry name" value="PNTB-like"/>
</dbReference>
<evidence type="ECO:0000256" key="1">
    <source>
        <dbReference type="ARBA" id="ARBA00004141"/>
    </source>
</evidence>
<evidence type="ECO:0000256" key="7">
    <source>
        <dbReference type="ARBA" id="ARBA00023027"/>
    </source>
</evidence>
<proteinExistence type="predicted"/>
<keyword evidence="7" id="KW-0520">NAD</keyword>